<keyword evidence="2" id="KW-1185">Reference proteome</keyword>
<evidence type="ECO:0000313" key="1">
    <source>
        <dbReference type="EMBL" id="GAB0173305.1"/>
    </source>
</evidence>
<dbReference type="Gene3D" id="3.90.1720.70">
    <property type="match status" value="1"/>
</dbReference>
<dbReference type="EMBL" id="BAAFHN010000031">
    <property type="protein sequence ID" value="GAB0173305.1"/>
    <property type="molecule type" value="Genomic_DNA"/>
</dbReference>
<proteinExistence type="predicted"/>
<accession>A0ABQ0D513</accession>
<dbReference type="Proteomes" id="UP001562457">
    <property type="component" value="Unassembled WGS sequence"/>
</dbReference>
<gene>
    <name evidence="1" type="ORF">NHP164001_13230</name>
</gene>
<name>A0ABQ0D513_9HELI</name>
<organism evidence="1 2">
    <name type="scientific">Helicobacter trogontum</name>
    <dbReference type="NCBI Taxonomy" id="50960"/>
    <lineage>
        <taxon>Bacteria</taxon>
        <taxon>Pseudomonadati</taxon>
        <taxon>Campylobacterota</taxon>
        <taxon>Epsilonproteobacteria</taxon>
        <taxon>Campylobacterales</taxon>
        <taxon>Helicobacteraceae</taxon>
        <taxon>Helicobacter</taxon>
    </lineage>
</organism>
<comment type="caution">
    <text evidence="1">The sequence shown here is derived from an EMBL/GenBank/DDBJ whole genome shotgun (WGS) entry which is preliminary data.</text>
</comment>
<protein>
    <submittedName>
        <fullName evidence="1">Uncharacterized protein</fullName>
    </submittedName>
</protein>
<sequence>MLTKEIPNIQEKTILLDSKDLQALQTILELHTYKETRVVYVEVEKAKRPSFESVKRAYDEILKVGNAEEVFSYIGGKLNEARIEAKKRKERGEMVNTYDNACATRVSYALNYGGMIINNAILVSGTKWQGKDQYLYYTGVSGIKGLLLENWKQLKPYSQTNNRDFYKIFYDHRKEPYTTLISYGKIINEQRVNKIRKDNLDFFHILCSLNIKGIVTMVIDGWGDAGGHTTLWNINHFLDNQNYLNYGDEIIFVRELCFWSLE</sequence>
<dbReference type="RefSeq" id="WP_369607509.1">
    <property type="nucleotide sequence ID" value="NZ_BAAFHN010000031.1"/>
</dbReference>
<reference evidence="1 2" key="1">
    <citation type="submission" date="2024-06" db="EMBL/GenBank/DDBJ databases">
        <title>Draft genome sequence of Helicobacter trogontum NHP16-4001.</title>
        <authorList>
            <person name="Rimbara E."/>
            <person name="Suzuki M."/>
        </authorList>
    </citation>
    <scope>NUCLEOTIDE SEQUENCE [LARGE SCALE GENOMIC DNA]</scope>
    <source>
        <strain evidence="1 2">NHP16-4001</strain>
    </source>
</reference>
<evidence type="ECO:0000313" key="2">
    <source>
        <dbReference type="Proteomes" id="UP001562457"/>
    </source>
</evidence>